<comment type="cofactor">
    <cofactor evidence="9">
        <name>Mg(2+)</name>
        <dbReference type="ChEBI" id="CHEBI:18420"/>
    </cofactor>
    <cofactor evidence="9">
        <name>Mn(2+)</name>
        <dbReference type="ChEBI" id="CHEBI:29035"/>
    </cofactor>
</comment>
<dbReference type="SUPFAM" id="SSF51735">
    <property type="entry name" value="NAD(P)-binding Rossmann-fold domains"/>
    <property type="match status" value="1"/>
</dbReference>
<feature type="binding site" evidence="9">
    <location>
        <position position="149"/>
    </location>
    <ligand>
        <name>Mn(2+)</name>
        <dbReference type="ChEBI" id="CHEBI:29035"/>
    </ligand>
</feature>
<feature type="binding site" evidence="9">
    <location>
        <position position="38"/>
    </location>
    <ligand>
        <name>NADPH</name>
        <dbReference type="ChEBI" id="CHEBI:57783"/>
    </ligand>
</feature>
<protein>
    <recommendedName>
        <fullName evidence="9">1-deoxy-D-xylulose 5-phosphate reductoisomerase</fullName>
        <shortName evidence="9">DXP reductoisomerase</shortName>
        <ecNumber evidence="9">1.1.1.267</ecNumber>
    </recommendedName>
    <alternativeName>
        <fullName evidence="9">1-deoxyxylulose-5-phosphate reductoisomerase</fullName>
    </alternativeName>
    <alternativeName>
        <fullName evidence="9">2-C-methyl-D-erythritol 4-phosphate synthase</fullName>
    </alternativeName>
</protein>
<evidence type="ECO:0000259" key="12">
    <source>
        <dbReference type="Pfam" id="PF13288"/>
    </source>
</evidence>
<dbReference type="EMBL" id="FNNQ01000004">
    <property type="protein sequence ID" value="SDW52411.1"/>
    <property type="molecule type" value="Genomic_DNA"/>
</dbReference>
<dbReference type="InterPro" id="IPR013644">
    <property type="entry name" value="DXP_reductoisomerase_C"/>
</dbReference>
<keyword evidence="9" id="KW-0460">Magnesium</keyword>
<evidence type="ECO:0000256" key="3">
    <source>
        <dbReference type="ARBA" id="ARBA00022723"/>
    </source>
</evidence>
<dbReference type="RefSeq" id="WP_091737163.1">
    <property type="nucleotide sequence ID" value="NZ_FNNQ01000004.1"/>
</dbReference>
<evidence type="ECO:0000259" key="10">
    <source>
        <dbReference type="Pfam" id="PF02670"/>
    </source>
</evidence>
<comment type="function">
    <text evidence="9">Catalyzes the NADPH-dependent rearrangement and reduction of 1-deoxy-D-xylulose-5-phosphate (DXP) to 2-C-methyl-D-erythritol 4-phosphate (MEP).</text>
</comment>
<dbReference type="GO" id="GO:0030145">
    <property type="term" value="F:manganese ion binding"/>
    <property type="evidence" value="ECO:0007669"/>
    <property type="project" value="TreeGrafter"/>
</dbReference>
<evidence type="ECO:0000256" key="8">
    <source>
        <dbReference type="ARBA" id="ARBA00048543"/>
    </source>
</evidence>
<evidence type="ECO:0000259" key="11">
    <source>
        <dbReference type="Pfam" id="PF08436"/>
    </source>
</evidence>
<comment type="caution">
    <text evidence="9">Lacks conserved residue(s) required for the propagation of feature annotation.</text>
</comment>
<evidence type="ECO:0000256" key="7">
    <source>
        <dbReference type="ARBA" id="ARBA00023229"/>
    </source>
</evidence>
<keyword evidence="6 9" id="KW-0464">Manganese</keyword>
<dbReference type="SUPFAM" id="SSF69055">
    <property type="entry name" value="1-deoxy-D-xylulose-5-phosphate reductoisomerase, C-terminal domain"/>
    <property type="match status" value="1"/>
</dbReference>
<feature type="binding site" evidence="9">
    <location>
        <position position="202"/>
    </location>
    <ligand>
        <name>NADPH</name>
        <dbReference type="ChEBI" id="CHEBI:57783"/>
    </ligand>
</feature>
<evidence type="ECO:0000256" key="4">
    <source>
        <dbReference type="ARBA" id="ARBA00022857"/>
    </source>
</evidence>
<keyword evidence="7 9" id="KW-0414">Isoprene biosynthesis</keyword>
<proteinExistence type="inferred from homology"/>
<feature type="binding site" evidence="9">
    <location>
        <position position="218"/>
    </location>
    <ligand>
        <name>1-deoxy-D-xylulose 5-phosphate</name>
        <dbReference type="ChEBI" id="CHEBI:57792"/>
    </ligand>
</feature>
<evidence type="ECO:0000256" key="6">
    <source>
        <dbReference type="ARBA" id="ARBA00023211"/>
    </source>
</evidence>
<dbReference type="InterPro" id="IPR026877">
    <property type="entry name" value="DXPR_C"/>
</dbReference>
<name>A0A1H2U8D3_9BACL</name>
<dbReference type="GO" id="GO:0070402">
    <property type="term" value="F:NADPH binding"/>
    <property type="evidence" value="ECO:0007669"/>
    <property type="project" value="InterPro"/>
</dbReference>
<dbReference type="PANTHER" id="PTHR30525:SF0">
    <property type="entry name" value="1-DEOXY-D-XYLULOSE 5-PHOSPHATE REDUCTOISOMERASE, CHLOROPLASTIC"/>
    <property type="match status" value="1"/>
</dbReference>
<dbReference type="Gene3D" id="3.40.50.720">
    <property type="entry name" value="NAD(P)-binding Rossmann-like Domain"/>
    <property type="match status" value="1"/>
</dbReference>
<accession>A0A1H2U8D3</accession>
<dbReference type="OrthoDB" id="9806546at2"/>
<evidence type="ECO:0000313" key="13">
    <source>
        <dbReference type="EMBL" id="SDW52411.1"/>
    </source>
</evidence>
<feature type="binding site" evidence="9">
    <location>
        <position position="12"/>
    </location>
    <ligand>
        <name>NADPH</name>
        <dbReference type="ChEBI" id="CHEBI:57783"/>
    </ligand>
</feature>
<feature type="binding site" evidence="9">
    <location>
        <position position="149"/>
    </location>
    <ligand>
        <name>1-deoxy-D-xylulose 5-phosphate</name>
        <dbReference type="ChEBI" id="CHEBI:57792"/>
    </ligand>
</feature>
<feature type="binding site" evidence="9">
    <location>
        <position position="147"/>
    </location>
    <ligand>
        <name>Mn(2+)</name>
        <dbReference type="ChEBI" id="CHEBI:29035"/>
    </ligand>
</feature>
<feature type="domain" description="DXP reductoisomerase C-terminal" evidence="12">
    <location>
        <begin position="258"/>
        <end position="374"/>
    </location>
</feature>
<feature type="binding site" evidence="9">
    <location>
        <position position="13"/>
    </location>
    <ligand>
        <name>NADPH</name>
        <dbReference type="ChEBI" id="CHEBI:57783"/>
    </ligand>
</feature>
<dbReference type="GO" id="GO:0016853">
    <property type="term" value="F:isomerase activity"/>
    <property type="evidence" value="ECO:0007669"/>
    <property type="project" value="UniProtKB-KW"/>
</dbReference>
<evidence type="ECO:0000313" key="14">
    <source>
        <dbReference type="Proteomes" id="UP000198534"/>
    </source>
</evidence>
<dbReference type="InterPro" id="IPR013512">
    <property type="entry name" value="DXP_reductoisomerase_N"/>
</dbReference>
<dbReference type="HAMAP" id="MF_00183">
    <property type="entry name" value="DXP_reductoisom"/>
    <property type="match status" value="1"/>
</dbReference>
<feature type="binding site" evidence="9">
    <location>
        <position position="10"/>
    </location>
    <ligand>
        <name>NADPH</name>
        <dbReference type="ChEBI" id="CHEBI:57783"/>
    </ligand>
</feature>
<feature type="binding site" evidence="9">
    <location>
        <position position="121"/>
    </location>
    <ligand>
        <name>NADPH</name>
        <dbReference type="ChEBI" id="CHEBI:57783"/>
    </ligand>
</feature>
<dbReference type="EC" id="1.1.1.267" evidence="9"/>
<evidence type="ECO:0000256" key="2">
    <source>
        <dbReference type="ARBA" id="ARBA00006825"/>
    </source>
</evidence>
<comment type="catalytic activity">
    <reaction evidence="8">
        <text>2-C-methyl-D-erythritol 4-phosphate + NADP(+) = 1-deoxy-D-xylulose 5-phosphate + NADPH + H(+)</text>
        <dbReference type="Rhea" id="RHEA:13717"/>
        <dbReference type="ChEBI" id="CHEBI:15378"/>
        <dbReference type="ChEBI" id="CHEBI:57783"/>
        <dbReference type="ChEBI" id="CHEBI:57792"/>
        <dbReference type="ChEBI" id="CHEBI:58262"/>
        <dbReference type="ChEBI" id="CHEBI:58349"/>
        <dbReference type="EC" id="1.1.1.267"/>
    </reaction>
    <physiologicalReaction direction="right-to-left" evidence="8">
        <dbReference type="Rhea" id="RHEA:13719"/>
    </physiologicalReaction>
</comment>
<dbReference type="GO" id="GO:0030604">
    <property type="term" value="F:1-deoxy-D-xylulose-5-phosphate reductoisomerase activity"/>
    <property type="evidence" value="ECO:0007669"/>
    <property type="project" value="UniProtKB-UniRule"/>
</dbReference>
<dbReference type="Proteomes" id="UP000198534">
    <property type="component" value="Unassembled WGS sequence"/>
</dbReference>
<dbReference type="Pfam" id="PF02670">
    <property type="entry name" value="DXP_reductoisom"/>
    <property type="match status" value="1"/>
</dbReference>
<evidence type="ECO:0000256" key="9">
    <source>
        <dbReference type="HAMAP-Rule" id="MF_00183"/>
    </source>
</evidence>
<feature type="binding site" evidence="9">
    <location>
        <position position="36"/>
    </location>
    <ligand>
        <name>NADPH</name>
        <dbReference type="ChEBI" id="CHEBI:57783"/>
    </ligand>
</feature>
<dbReference type="STRING" id="1048340.SAMN05444487_10433"/>
<feature type="binding site" evidence="9">
    <location>
        <position position="215"/>
    </location>
    <ligand>
        <name>1-deoxy-D-xylulose 5-phosphate</name>
        <dbReference type="ChEBI" id="CHEBI:57792"/>
    </ligand>
</feature>
<dbReference type="Pfam" id="PF13288">
    <property type="entry name" value="DXPR_C"/>
    <property type="match status" value="1"/>
</dbReference>
<feature type="binding site" evidence="9">
    <location>
        <position position="173"/>
    </location>
    <ligand>
        <name>1-deoxy-D-xylulose 5-phosphate</name>
        <dbReference type="ChEBI" id="CHEBI:57792"/>
    </ligand>
</feature>
<keyword evidence="14" id="KW-1185">Reference proteome</keyword>
<keyword evidence="5 9" id="KW-0560">Oxidoreductase</keyword>
<feature type="binding site" evidence="9">
    <location>
        <position position="209"/>
    </location>
    <ligand>
        <name>1-deoxy-D-xylulose 5-phosphate</name>
        <dbReference type="ChEBI" id="CHEBI:57792"/>
    </ligand>
</feature>
<feature type="domain" description="1-deoxy-D-xylulose 5-phosphate reductoisomerase C-terminal" evidence="11">
    <location>
        <begin position="143"/>
        <end position="226"/>
    </location>
</feature>
<keyword evidence="13" id="KW-0413">Isomerase</keyword>
<feature type="binding site" evidence="9">
    <location>
        <position position="214"/>
    </location>
    <ligand>
        <name>1-deoxy-D-xylulose 5-phosphate</name>
        <dbReference type="ChEBI" id="CHEBI:57792"/>
    </ligand>
</feature>
<feature type="binding site" evidence="9">
    <location>
        <position position="11"/>
    </location>
    <ligand>
        <name>NADPH</name>
        <dbReference type="ChEBI" id="CHEBI:57783"/>
    </ligand>
</feature>
<keyword evidence="3 9" id="KW-0479">Metal-binding</keyword>
<dbReference type="Pfam" id="PF08436">
    <property type="entry name" value="DXP_redisom_C"/>
    <property type="match status" value="1"/>
</dbReference>
<dbReference type="InterPro" id="IPR036291">
    <property type="entry name" value="NAD(P)-bd_dom_sf"/>
</dbReference>
<sequence>MKRIVILGSTGSIGINTLEVIRQHPDRFNVVGLAAGSNVEEMIRQAEEFRPRIISMEEESAAETVRQGVSYPVEVVWGGEGLLVLASLKESDYVVSAIVGSRGLPPTLAAIQAGKTIGLANKESLVMGGSLVMEASRKAGVSILPIDSEHSALFQSMNGEPRERIRRILVTASGGSFRDWPRERLVTATKEEALQHPNWSMGAKVTIDSATLMNKGLEVIEARWLFDLPYDQIDVLIHPESIIHSLVEYEDGAMMAQLGTPDMKVPIQYALSYPERLPLKGEPLDLVAIGELHFRAPDLDRFPCLKIAYTCGRQGGTLPTVMNAANEIAVERFLAGQLSFLGIEEVLEEVLSRHTLVPHPTIDDLFEADRWAREMARQCDARVG</sequence>
<dbReference type="UniPathway" id="UPA00056">
    <property type="reaction ID" value="UER00092"/>
</dbReference>
<dbReference type="InterPro" id="IPR003821">
    <property type="entry name" value="DXP_reductoisomerase"/>
</dbReference>
<evidence type="ECO:0000256" key="1">
    <source>
        <dbReference type="ARBA" id="ARBA00005094"/>
    </source>
</evidence>
<feature type="binding site" evidence="9">
    <location>
        <position position="123"/>
    </location>
    <ligand>
        <name>NADPH</name>
        <dbReference type="ChEBI" id="CHEBI:57783"/>
    </ligand>
</feature>
<dbReference type="Gene3D" id="1.10.1740.10">
    <property type="match status" value="1"/>
</dbReference>
<feature type="binding site" evidence="9">
    <location>
        <position position="148"/>
    </location>
    <ligand>
        <name>1-deoxy-D-xylulose 5-phosphate</name>
        <dbReference type="ChEBI" id="CHEBI:57792"/>
    </ligand>
</feature>
<evidence type="ECO:0000256" key="5">
    <source>
        <dbReference type="ARBA" id="ARBA00023002"/>
    </source>
</evidence>
<dbReference type="GO" id="GO:0051484">
    <property type="term" value="P:isopentenyl diphosphate biosynthetic process, methylerythritol 4-phosphate pathway involved in terpenoid biosynthetic process"/>
    <property type="evidence" value="ECO:0007669"/>
    <property type="project" value="UniProtKB-ARBA"/>
</dbReference>
<dbReference type="PIRSF" id="PIRSF006205">
    <property type="entry name" value="Dxp_reductismrs"/>
    <property type="match status" value="1"/>
</dbReference>
<dbReference type="NCBIfam" id="TIGR00243">
    <property type="entry name" value="Dxr"/>
    <property type="match status" value="1"/>
</dbReference>
<dbReference type="PANTHER" id="PTHR30525">
    <property type="entry name" value="1-DEOXY-D-XYLULOSE 5-PHOSPHATE REDUCTOISOMERASE"/>
    <property type="match status" value="1"/>
</dbReference>
<feature type="domain" description="1-deoxy-D-xylulose 5-phosphate reductoisomerase N-terminal" evidence="10">
    <location>
        <begin position="4"/>
        <end position="129"/>
    </location>
</feature>
<gene>
    <name evidence="9" type="primary">dxr</name>
    <name evidence="13" type="ORF">SAMN05444487_10433</name>
</gene>
<dbReference type="InterPro" id="IPR036169">
    <property type="entry name" value="DXPR_C_sf"/>
</dbReference>
<keyword evidence="4 9" id="KW-0521">NADP</keyword>
<organism evidence="13 14">
    <name type="scientific">Marininema mesophilum</name>
    <dbReference type="NCBI Taxonomy" id="1048340"/>
    <lineage>
        <taxon>Bacteria</taxon>
        <taxon>Bacillati</taxon>
        <taxon>Bacillota</taxon>
        <taxon>Bacilli</taxon>
        <taxon>Bacillales</taxon>
        <taxon>Thermoactinomycetaceae</taxon>
        <taxon>Marininema</taxon>
    </lineage>
</organism>
<dbReference type="SUPFAM" id="SSF55347">
    <property type="entry name" value="Glyceraldehyde-3-phosphate dehydrogenase-like, C-terminal domain"/>
    <property type="match status" value="1"/>
</dbReference>
<reference evidence="13 14" key="1">
    <citation type="submission" date="2016-10" db="EMBL/GenBank/DDBJ databases">
        <authorList>
            <person name="de Groot N.N."/>
        </authorList>
    </citation>
    <scope>NUCLEOTIDE SEQUENCE [LARGE SCALE GENOMIC DNA]</scope>
    <source>
        <strain evidence="13 14">DSM 45610</strain>
    </source>
</reference>
<feature type="binding site" evidence="9">
    <location>
        <position position="122"/>
    </location>
    <ligand>
        <name>1-deoxy-D-xylulose 5-phosphate</name>
        <dbReference type="ChEBI" id="CHEBI:57792"/>
    </ligand>
</feature>
<feature type="binding site" evidence="9">
    <location>
        <position position="196"/>
    </location>
    <ligand>
        <name>1-deoxy-D-xylulose 5-phosphate</name>
        <dbReference type="ChEBI" id="CHEBI:57792"/>
    </ligand>
</feature>
<comment type="pathway">
    <text evidence="1 9">Isoprenoid biosynthesis; isopentenyl diphosphate biosynthesis via DXP pathway; isopentenyl diphosphate from 1-deoxy-D-xylulose 5-phosphate: step 1/6.</text>
</comment>
<comment type="similarity">
    <text evidence="2 9">Belongs to the DXR family.</text>
</comment>
<dbReference type="NCBIfam" id="NF009114">
    <property type="entry name" value="PRK12464.1"/>
    <property type="match status" value="1"/>
</dbReference>
<dbReference type="FunFam" id="3.40.50.720:FF:000045">
    <property type="entry name" value="1-deoxy-D-xylulose 5-phosphate reductoisomerase"/>
    <property type="match status" value="1"/>
</dbReference>
<dbReference type="AlphaFoldDB" id="A0A1H2U8D3"/>
<feature type="binding site" evidence="9">
    <location>
        <position position="218"/>
    </location>
    <ligand>
        <name>Mn(2+)</name>
        <dbReference type="ChEBI" id="CHEBI:29035"/>
    </ligand>
</feature>